<dbReference type="EMBL" id="JYNZ01000007">
    <property type="protein sequence ID" value="KXK25719.1"/>
    <property type="molecule type" value="Genomic_DNA"/>
</dbReference>
<dbReference type="InterPro" id="IPR000398">
    <property type="entry name" value="Thymidylate_synthase"/>
</dbReference>
<feature type="domain" description="Thymidylate synthase/dCMP hydroxymethylase" evidence="7">
    <location>
        <begin position="2"/>
        <end position="273"/>
    </location>
</feature>
<dbReference type="GO" id="GO:0005829">
    <property type="term" value="C:cytosol"/>
    <property type="evidence" value="ECO:0007669"/>
    <property type="project" value="TreeGrafter"/>
</dbReference>
<reference evidence="8 9" key="1">
    <citation type="submission" date="2015-02" db="EMBL/GenBank/DDBJ databases">
        <title>Improved understanding of the partial-nitritation anammox process through 23 genomes representing the majority of the microbial community.</title>
        <authorList>
            <person name="Speth D.R."/>
            <person name="In T Zandt M."/>
            <person name="Guerrero Cruz S."/>
            <person name="Jetten M.S."/>
            <person name="Dutilh B.E."/>
        </authorList>
    </citation>
    <scope>NUCLEOTIDE SEQUENCE [LARGE SCALE GENOMIC DNA]</scope>
    <source>
        <strain evidence="8">OLB20</strain>
    </source>
</reference>
<feature type="binding site" evidence="5">
    <location>
        <begin position="135"/>
        <end position="136"/>
    </location>
    <ligand>
        <name>dUMP</name>
        <dbReference type="ChEBI" id="CHEBI:246422"/>
        <note>ligand shared between dimeric partners</note>
    </ligand>
</feature>
<keyword evidence="4 5" id="KW-0545">Nucleotide biosynthesis</keyword>
<dbReference type="InterPro" id="IPR020940">
    <property type="entry name" value="Thymidylate_synthase_AS"/>
</dbReference>
<comment type="caution">
    <text evidence="8">The sequence shown here is derived from an EMBL/GenBank/DDBJ whole genome shotgun (WGS) entry which is preliminary data.</text>
</comment>
<feature type="binding site" description="in other chain" evidence="5">
    <location>
        <begin position="216"/>
        <end position="218"/>
    </location>
    <ligand>
        <name>dUMP</name>
        <dbReference type="ChEBI" id="CHEBI:246422"/>
        <note>ligand shared between dimeric partners</note>
    </ligand>
</feature>
<name>A0A136LVP9_9BACT</name>
<dbReference type="GO" id="GO:0032259">
    <property type="term" value="P:methylation"/>
    <property type="evidence" value="ECO:0007669"/>
    <property type="project" value="UniProtKB-KW"/>
</dbReference>
<dbReference type="STRING" id="1617426.TR69_WS6001001522"/>
<dbReference type="NCBIfam" id="TIGR03284">
    <property type="entry name" value="thym_sym"/>
    <property type="match status" value="1"/>
</dbReference>
<dbReference type="PANTHER" id="PTHR11548">
    <property type="entry name" value="THYMIDYLATE SYNTHASE 1"/>
    <property type="match status" value="1"/>
</dbReference>
<feature type="binding site" evidence="5">
    <location>
        <position position="272"/>
    </location>
    <ligand>
        <name>(6R)-5,10-methylene-5,6,7,8-tetrahydrofolate</name>
        <dbReference type="ChEBI" id="CHEBI:15636"/>
    </ligand>
</feature>
<comment type="subunit">
    <text evidence="5">Homodimer.</text>
</comment>
<dbReference type="Proteomes" id="UP000070457">
    <property type="component" value="Unassembled WGS sequence"/>
</dbReference>
<comment type="subcellular location">
    <subcellularLocation>
        <location evidence="5">Cytoplasm</location>
    </subcellularLocation>
</comment>
<sequence length="273" mass="31274">MRQYLDALQHVLDNGVDSKDRTGVGTRRLFGMQVRYNMDDGFPAVTTKKLYFKGVAAELLWFLSGSSDNNELNRLGTKIWDANANADYWKPKARFEGDLGRVYGVQWRSWQTPDGKTVDQIAQVIETIKKNPTDRRMIVSAWNPGELDQMALPPCHVMFQFFVEGDRLSLQMYQRSCDMFLGVPFNIASYSLLLHMVAQVTGLTPGEFIHVMGDTHIYLNHIDQVREQLSRKPRKLPDLWLNPEIKDIDSFTMDDIRLDNYDPAPAIKAPMAV</sequence>
<evidence type="ECO:0000256" key="6">
    <source>
        <dbReference type="PROSITE-ProRule" id="PRU10016"/>
    </source>
</evidence>
<feature type="binding site" description="in other chain" evidence="5">
    <location>
        <begin position="175"/>
        <end position="178"/>
    </location>
    <ligand>
        <name>dUMP</name>
        <dbReference type="ChEBI" id="CHEBI:246422"/>
        <note>ligand shared between dimeric partners</note>
    </ligand>
</feature>
<dbReference type="Pfam" id="PF00303">
    <property type="entry name" value="Thymidylat_synt"/>
    <property type="match status" value="1"/>
</dbReference>
<evidence type="ECO:0000256" key="3">
    <source>
        <dbReference type="ARBA" id="ARBA00022679"/>
    </source>
</evidence>
<evidence type="ECO:0000256" key="1">
    <source>
        <dbReference type="ARBA" id="ARBA00011947"/>
    </source>
</evidence>
<evidence type="ECO:0000313" key="9">
    <source>
        <dbReference type="Proteomes" id="UP000070457"/>
    </source>
</evidence>
<gene>
    <name evidence="5 8" type="primary">thyA</name>
    <name evidence="8" type="ORF">TR69_WS6001001522</name>
</gene>
<comment type="similarity">
    <text evidence="5">Belongs to the thymidylate synthase family. Bacterial-type ThyA subfamily.</text>
</comment>
<organism evidence="8 9">
    <name type="scientific">candidate division WS6 bacterium OLB20</name>
    <dbReference type="NCBI Taxonomy" id="1617426"/>
    <lineage>
        <taxon>Bacteria</taxon>
        <taxon>Candidatus Dojkabacteria</taxon>
    </lineage>
</organism>
<dbReference type="GO" id="GO:0006235">
    <property type="term" value="P:dTTP biosynthetic process"/>
    <property type="evidence" value="ECO:0007669"/>
    <property type="project" value="UniProtKB-UniRule"/>
</dbReference>
<evidence type="ECO:0000256" key="4">
    <source>
        <dbReference type="ARBA" id="ARBA00022727"/>
    </source>
</evidence>
<dbReference type="Gene3D" id="3.30.572.10">
    <property type="entry name" value="Thymidylate synthase/dCMP hydroxymethylase domain"/>
    <property type="match status" value="1"/>
</dbReference>
<comment type="caution">
    <text evidence="5">Lacks conserved residue(s) required for the propagation of feature annotation.</text>
</comment>
<feature type="binding site" evidence="5">
    <location>
        <position position="178"/>
    </location>
    <ligand>
        <name>(6R)-5,10-methylene-5,6,7,8-tetrahydrofolate</name>
        <dbReference type="ChEBI" id="CHEBI:15636"/>
    </ligand>
</feature>
<dbReference type="NCBIfam" id="NF002497">
    <property type="entry name" value="PRK01827.1-3"/>
    <property type="match status" value="1"/>
</dbReference>
<feature type="binding site" description="in other chain" evidence="5">
    <location>
        <position position="21"/>
    </location>
    <ligand>
        <name>dUMP</name>
        <dbReference type="ChEBI" id="CHEBI:246422"/>
        <note>ligand shared between dimeric partners</note>
    </ligand>
</feature>
<dbReference type="PROSITE" id="PS00091">
    <property type="entry name" value="THYMIDYLATE_SYNTHASE"/>
    <property type="match status" value="1"/>
</dbReference>
<accession>A0A136LVP9</accession>
<dbReference type="InterPro" id="IPR036926">
    <property type="entry name" value="Thymidate_synth/dCMP_Mease_sf"/>
</dbReference>
<dbReference type="SUPFAM" id="SSF55831">
    <property type="entry name" value="Thymidylate synthase/dCMP hydroxymethylase"/>
    <property type="match status" value="1"/>
</dbReference>
<dbReference type="UniPathway" id="UPA00575"/>
<dbReference type="PRINTS" id="PR00108">
    <property type="entry name" value="THYMDSNTHASE"/>
</dbReference>
<feature type="binding site" description="in other chain" evidence="5">
    <location>
        <position position="186"/>
    </location>
    <ligand>
        <name>dUMP</name>
        <dbReference type="ChEBI" id="CHEBI:246422"/>
        <note>ligand shared between dimeric partners</note>
    </ligand>
</feature>
<proteinExistence type="inferred from homology"/>
<evidence type="ECO:0000256" key="2">
    <source>
        <dbReference type="ARBA" id="ARBA00022603"/>
    </source>
</evidence>
<feature type="active site" description="Nucleophile" evidence="5">
    <location>
        <position position="155"/>
    </location>
</feature>
<comment type="function">
    <text evidence="5">Catalyzes the reductive methylation of 2'-deoxyuridine-5'-monophosphate (dUMP) to 2'-deoxythymidine-5'-monophosphate (dTMP) while utilizing 5,10-methylenetetrahydrofolate (mTHF) as the methyl donor and reductant in the reaction, yielding dihydrofolate (DHF) as a by-product. This enzymatic reaction provides an intracellular de novo source of dTMP, an essential precursor for DNA biosynthesis.</text>
</comment>
<evidence type="ECO:0000256" key="5">
    <source>
        <dbReference type="HAMAP-Rule" id="MF_00008"/>
    </source>
</evidence>
<comment type="pathway">
    <text evidence="5">Pyrimidine metabolism; dTTP biosynthesis.</text>
</comment>
<keyword evidence="2 5" id="KW-0489">Methyltransferase</keyword>
<dbReference type="AlphaFoldDB" id="A0A136LVP9"/>
<dbReference type="FunFam" id="3.30.572.10:FF:000013">
    <property type="entry name" value="Thymidylate synthase"/>
    <property type="match status" value="1"/>
</dbReference>
<evidence type="ECO:0000313" key="8">
    <source>
        <dbReference type="EMBL" id="KXK25719.1"/>
    </source>
</evidence>
<feature type="active site" evidence="6">
    <location>
        <position position="155"/>
    </location>
</feature>
<dbReference type="InterPro" id="IPR045097">
    <property type="entry name" value="Thymidate_synth/dCMP_Mease"/>
</dbReference>
<keyword evidence="3 5" id="KW-0808">Transferase</keyword>
<keyword evidence="5" id="KW-0963">Cytoplasm</keyword>
<protein>
    <recommendedName>
        <fullName evidence="1 5">Thymidylate synthase</fullName>
        <shortName evidence="5">TS</shortName>
        <shortName evidence="5">TSase</shortName>
        <ecNumber evidence="1 5">2.1.1.45</ecNumber>
    </recommendedName>
</protein>
<dbReference type="CDD" id="cd00351">
    <property type="entry name" value="TS_Pyrimidine_HMase"/>
    <property type="match status" value="1"/>
</dbReference>
<dbReference type="GO" id="GO:0006231">
    <property type="term" value="P:dTMP biosynthetic process"/>
    <property type="evidence" value="ECO:0007669"/>
    <property type="project" value="UniProtKB-UniRule"/>
</dbReference>
<dbReference type="InterPro" id="IPR023451">
    <property type="entry name" value="Thymidate_synth/dCMP_Mease_dom"/>
</dbReference>
<dbReference type="HAMAP" id="MF_00008">
    <property type="entry name" value="Thymidy_synth_bact"/>
    <property type="match status" value="1"/>
</dbReference>
<evidence type="ECO:0000259" key="7">
    <source>
        <dbReference type="Pfam" id="PF00303"/>
    </source>
</evidence>
<dbReference type="EC" id="2.1.1.45" evidence="1 5"/>
<dbReference type="PATRIC" id="fig|1617426.3.peg.1500"/>
<comment type="catalytic activity">
    <reaction evidence="5">
        <text>dUMP + (6R)-5,10-methylene-5,6,7,8-tetrahydrofolate = 7,8-dihydrofolate + dTMP</text>
        <dbReference type="Rhea" id="RHEA:12104"/>
        <dbReference type="ChEBI" id="CHEBI:15636"/>
        <dbReference type="ChEBI" id="CHEBI:57451"/>
        <dbReference type="ChEBI" id="CHEBI:63528"/>
        <dbReference type="ChEBI" id="CHEBI:246422"/>
        <dbReference type="EC" id="2.1.1.45"/>
    </reaction>
</comment>
<dbReference type="GO" id="GO:0004799">
    <property type="term" value="F:thymidylate synthase activity"/>
    <property type="evidence" value="ECO:0007669"/>
    <property type="project" value="UniProtKB-UniRule"/>
</dbReference>
<dbReference type="PANTHER" id="PTHR11548:SF1">
    <property type="entry name" value="THYMIDYLATE SYNTHASE 1"/>
    <property type="match status" value="1"/>
</dbReference>